<keyword evidence="6 8" id="KW-0472">Membrane</keyword>
<dbReference type="AlphaFoldDB" id="A0A936ZAP8"/>
<dbReference type="GO" id="GO:0016780">
    <property type="term" value="F:phosphotransferase activity, for other substituted phosphate groups"/>
    <property type="evidence" value="ECO:0007669"/>
    <property type="project" value="TreeGrafter"/>
</dbReference>
<evidence type="ECO:0000313" key="10">
    <source>
        <dbReference type="EMBL" id="MBL0407181.1"/>
    </source>
</evidence>
<comment type="similarity">
    <text evidence="2">Belongs to the bacterial sugar transferase family.</text>
</comment>
<dbReference type="GO" id="GO:0016020">
    <property type="term" value="C:membrane"/>
    <property type="evidence" value="ECO:0007669"/>
    <property type="project" value="UniProtKB-SubCell"/>
</dbReference>
<evidence type="ECO:0000256" key="3">
    <source>
        <dbReference type="ARBA" id="ARBA00022679"/>
    </source>
</evidence>
<sequence length="496" mass="55578">MTETATLEDRSYIAHGNAEYDPGARTPLPWRSSSRLASALTLVLADSIAWIAAAAIIYIIRTMIWGHIPLYWAVYPLGLSWLFFRAASGLYPPIGTSQPEELRRSFRTTATAAVLHLVVLTGTDELTAWRIAGLALWPVLFPIAYFCRSFAKVLLLKHNLFGVPHIIIGTGPTGRQVVREMRRNAELGIIPVAAFETSTHHDSKVEGVPIVESIDAVHDFDFPYPVRHAIIALENTPRGRQRTSELAASLSKKYPYVQVLTNVADMPNLLIRPRAIGSFLILEIRRPSLLPRQRVIKRILDLAISVPVFLVATPIIAAAAIGVKIVSPGPAFFSQVREGTNGKPIRIWKIRTMVPNAEGRLAEYLAANPAAQLEYERTLKLRSDPRVIPKIGRFLRRMSIDELPQLLNVIRGDLSLVGPRVMLSHEVQRFSDRGQQLRREVPPGLTGFWQILYRNNSDIQIWESADSYYVSNWSVWLDLWIILRTVRVVLTGAGAF</sequence>
<feature type="transmembrane region" description="Helical" evidence="8">
    <location>
        <begin position="66"/>
        <end position="84"/>
    </location>
</feature>
<evidence type="ECO:0000259" key="9">
    <source>
        <dbReference type="Pfam" id="PF02397"/>
    </source>
</evidence>
<feature type="transmembrane region" description="Helical" evidence="8">
    <location>
        <begin position="128"/>
        <end position="147"/>
    </location>
</feature>
<comment type="caution">
    <text evidence="10">The sequence shown here is derived from an EMBL/GenBank/DDBJ whole genome shotgun (WGS) entry which is preliminary data.</text>
</comment>
<dbReference type="Pfam" id="PF13727">
    <property type="entry name" value="CoA_binding_3"/>
    <property type="match status" value="1"/>
</dbReference>
<evidence type="ECO:0000313" key="11">
    <source>
        <dbReference type="Proteomes" id="UP000605848"/>
    </source>
</evidence>
<dbReference type="NCBIfam" id="TIGR03025">
    <property type="entry name" value="EPS_sugtrans"/>
    <property type="match status" value="1"/>
</dbReference>
<evidence type="ECO:0000256" key="5">
    <source>
        <dbReference type="ARBA" id="ARBA00022989"/>
    </source>
</evidence>
<feature type="domain" description="Bacterial sugar transferase" evidence="9">
    <location>
        <begin position="297"/>
        <end position="490"/>
    </location>
</feature>
<gene>
    <name evidence="10" type="ORF">JKG68_24935</name>
</gene>
<name>A0A936ZAP8_9HYPH</name>
<evidence type="ECO:0000256" key="8">
    <source>
        <dbReference type="SAM" id="Phobius"/>
    </source>
</evidence>
<dbReference type="PANTHER" id="PTHR30576">
    <property type="entry name" value="COLANIC BIOSYNTHESIS UDP-GLUCOSE LIPID CARRIER TRANSFERASE"/>
    <property type="match status" value="1"/>
</dbReference>
<reference evidence="10" key="1">
    <citation type="submission" date="2021-01" db="EMBL/GenBank/DDBJ databases">
        <title>Microvirga sp.</title>
        <authorList>
            <person name="Kim M.K."/>
        </authorList>
    </citation>
    <scope>NUCLEOTIDE SEQUENCE</scope>
    <source>
        <strain evidence="10">5420S-16</strain>
    </source>
</reference>
<dbReference type="RefSeq" id="WP_202064135.1">
    <property type="nucleotide sequence ID" value="NZ_JAEQMY010000067.1"/>
</dbReference>
<evidence type="ECO:0000256" key="6">
    <source>
        <dbReference type="ARBA" id="ARBA00023136"/>
    </source>
</evidence>
<keyword evidence="7" id="KW-0270">Exopolysaccharide synthesis</keyword>
<proteinExistence type="inferred from homology"/>
<dbReference type="Pfam" id="PF02397">
    <property type="entry name" value="Bac_transf"/>
    <property type="match status" value="1"/>
</dbReference>
<dbReference type="InterPro" id="IPR003362">
    <property type="entry name" value="Bact_transf"/>
</dbReference>
<accession>A0A936ZAP8</accession>
<dbReference type="PANTHER" id="PTHR30576:SF10">
    <property type="entry name" value="SLL5057 PROTEIN"/>
    <property type="match status" value="1"/>
</dbReference>
<comment type="subcellular location">
    <subcellularLocation>
        <location evidence="1">Membrane</location>
        <topology evidence="1">Multi-pass membrane protein</topology>
    </subcellularLocation>
</comment>
<dbReference type="EMBL" id="JAEQMY010000067">
    <property type="protein sequence ID" value="MBL0407181.1"/>
    <property type="molecule type" value="Genomic_DNA"/>
</dbReference>
<keyword evidence="5 8" id="KW-1133">Transmembrane helix</keyword>
<protein>
    <submittedName>
        <fullName evidence="10">Exopolysaccharide biosynthesis polyprenyl glycosylphosphotransferase</fullName>
    </submittedName>
</protein>
<feature type="transmembrane region" description="Helical" evidence="8">
    <location>
        <begin position="36"/>
        <end position="60"/>
    </location>
</feature>
<keyword evidence="4 8" id="KW-0812">Transmembrane</keyword>
<organism evidence="10 11">
    <name type="scientific">Microvirga aerilata</name>
    <dbReference type="NCBI Taxonomy" id="670292"/>
    <lineage>
        <taxon>Bacteria</taxon>
        <taxon>Pseudomonadati</taxon>
        <taxon>Pseudomonadota</taxon>
        <taxon>Alphaproteobacteria</taxon>
        <taxon>Hyphomicrobiales</taxon>
        <taxon>Methylobacteriaceae</taxon>
        <taxon>Microvirga</taxon>
    </lineage>
</organism>
<evidence type="ECO:0000256" key="4">
    <source>
        <dbReference type="ARBA" id="ARBA00022692"/>
    </source>
</evidence>
<keyword evidence="11" id="KW-1185">Reference proteome</keyword>
<dbReference type="Proteomes" id="UP000605848">
    <property type="component" value="Unassembled WGS sequence"/>
</dbReference>
<keyword evidence="3" id="KW-0808">Transferase</keyword>
<dbReference type="InterPro" id="IPR017475">
    <property type="entry name" value="EPS_sugar_tfrase"/>
</dbReference>
<evidence type="ECO:0000256" key="7">
    <source>
        <dbReference type="ARBA" id="ARBA00023169"/>
    </source>
</evidence>
<evidence type="ECO:0000256" key="1">
    <source>
        <dbReference type="ARBA" id="ARBA00004141"/>
    </source>
</evidence>
<evidence type="ECO:0000256" key="2">
    <source>
        <dbReference type="ARBA" id="ARBA00006464"/>
    </source>
</evidence>
<feature type="transmembrane region" description="Helical" evidence="8">
    <location>
        <begin position="299"/>
        <end position="323"/>
    </location>
</feature>
<dbReference type="GO" id="GO:0000271">
    <property type="term" value="P:polysaccharide biosynthetic process"/>
    <property type="evidence" value="ECO:0007669"/>
    <property type="project" value="UniProtKB-KW"/>
</dbReference>
<dbReference type="Gene3D" id="3.40.50.720">
    <property type="entry name" value="NAD(P)-binding Rossmann-like Domain"/>
    <property type="match status" value="1"/>
</dbReference>